<protein>
    <submittedName>
        <fullName evidence="2">Jg8513 protein</fullName>
    </submittedName>
</protein>
<dbReference type="AlphaFoldDB" id="A0A8S4RBU5"/>
<dbReference type="EMBL" id="CAKXAJ010024980">
    <property type="protein sequence ID" value="CAH2233577.1"/>
    <property type="molecule type" value="Genomic_DNA"/>
</dbReference>
<name>A0A8S4RBU5_9NEOP</name>
<organism evidence="2 3">
    <name type="scientific">Pararge aegeria aegeria</name>
    <dbReference type="NCBI Taxonomy" id="348720"/>
    <lineage>
        <taxon>Eukaryota</taxon>
        <taxon>Metazoa</taxon>
        <taxon>Ecdysozoa</taxon>
        <taxon>Arthropoda</taxon>
        <taxon>Hexapoda</taxon>
        <taxon>Insecta</taxon>
        <taxon>Pterygota</taxon>
        <taxon>Neoptera</taxon>
        <taxon>Endopterygota</taxon>
        <taxon>Lepidoptera</taxon>
        <taxon>Glossata</taxon>
        <taxon>Ditrysia</taxon>
        <taxon>Papilionoidea</taxon>
        <taxon>Nymphalidae</taxon>
        <taxon>Satyrinae</taxon>
        <taxon>Satyrini</taxon>
        <taxon>Parargina</taxon>
        <taxon>Pararge</taxon>
    </lineage>
</organism>
<evidence type="ECO:0000313" key="3">
    <source>
        <dbReference type="Proteomes" id="UP000838756"/>
    </source>
</evidence>
<sequence length="482" mass="54696">MDFNTAFKKNDDDLETAQKSNERSFSDPIYINCNRSNSGGISGNSELSVKTNPDRSKNDHYIQFQEVSQEEYDRELANYNEYYKTAQYRKIYSPYKEFGLFPLRKSASGDQPTFWESHIKSPANTRPPSQYRPHSVLYINRKPLINKESSPHGDAQSCEDKMISKPPSHIGYFQNDRLPLHGDRKSPFHSGSSHQKSLPPPPHNPPFYDKTTSHSGIFQRGRSPHHGKPSLHGGSFHHNRPPTHVKPPFQSSQLDRPPFHGKPSCHSESPYQDEQPHYIPPSQDELSAHYRPAFYGKPPFQGGSSHRPQLHDSPPSDGRPSHHETPQPEGASAHPNIPMHISEHSTHDFHHLYDTSPPHSVPLSRPPPNDNLSYEHPSLPTNNEPEFHHENVDQNFAHIIPSGVQPEFDNFGVDAATSINQMINDEISSSPKPAVIISNNLLQNAQHNISPLSLFQALPVIPINEIQYGYYNYYYAHLIDIK</sequence>
<feature type="compositionally biased region" description="Low complexity" evidence="1">
    <location>
        <begin position="32"/>
        <end position="45"/>
    </location>
</feature>
<reference evidence="2" key="1">
    <citation type="submission" date="2022-03" db="EMBL/GenBank/DDBJ databases">
        <authorList>
            <person name="Lindestad O."/>
        </authorList>
    </citation>
    <scope>NUCLEOTIDE SEQUENCE</scope>
</reference>
<accession>A0A8S4RBU5</accession>
<comment type="caution">
    <text evidence="2">The sequence shown here is derived from an EMBL/GenBank/DDBJ whole genome shotgun (WGS) entry which is preliminary data.</text>
</comment>
<keyword evidence="3" id="KW-1185">Reference proteome</keyword>
<proteinExistence type="predicted"/>
<feature type="region of interest" description="Disordered" evidence="1">
    <location>
        <begin position="1"/>
        <end position="57"/>
    </location>
</feature>
<feature type="region of interest" description="Disordered" evidence="1">
    <location>
        <begin position="146"/>
        <end position="376"/>
    </location>
</feature>
<evidence type="ECO:0000256" key="1">
    <source>
        <dbReference type="SAM" id="MobiDB-lite"/>
    </source>
</evidence>
<gene>
    <name evidence="2" type="primary">jg8513</name>
    <name evidence="2" type="ORF">PAEG_LOCUS11528</name>
</gene>
<feature type="compositionally biased region" description="Basic and acidic residues" evidence="1">
    <location>
        <begin position="341"/>
        <end position="353"/>
    </location>
</feature>
<dbReference type="Proteomes" id="UP000838756">
    <property type="component" value="Unassembled WGS sequence"/>
</dbReference>
<evidence type="ECO:0000313" key="2">
    <source>
        <dbReference type="EMBL" id="CAH2233577.1"/>
    </source>
</evidence>
<feature type="compositionally biased region" description="Basic residues" evidence="1">
    <location>
        <begin position="222"/>
        <end position="243"/>
    </location>
</feature>